<accession>A0A849KHI7</accession>
<keyword evidence="1" id="KW-0732">Signal</keyword>
<evidence type="ECO:0000313" key="2">
    <source>
        <dbReference type="EMBL" id="NNU61021.1"/>
    </source>
</evidence>
<dbReference type="RefSeq" id="WP_121539378.1">
    <property type="nucleotide sequence ID" value="NZ_JABFCY010000007.1"/>
</dbReference>
<dbReference type="AlphaFoldDB" id="A0A849KHI7"/>
<dbReference type="Proteomes" id="UP000574931">
    <property type="component" value="Unassembled WGS sequence"/>
</dbReference>
<organism evidence="2 3">
    <name type="scientific">Ochrobactrum soli</name>
    <dbReference type="NCBI Taxonomy" id="2448455"/>
    <lineage>
        <taxon>Bacteria</taxon>
        <taxon>Pseudomonadati</taxon>
        <taxon>Pseudomonadota</taxon>
        <taxon>Alphaproteobacteria</taxon>
        <taxon>Hyphomicrobiales</taxon>
        <taxon>Brucellaceae</taxon>
        <taxon>Brucella/Ochrobactrum group</taxon>
        <taxon>Ochrobactrum</taxon>
    </lineage>
</organism>
<keyword evidence="3" id="KW-1185">Reference proteome</keyword>
<evidence type="ECO:0000256" key="1">
    <source>
        <dbReference type="SAM" id="SignalP"/>
    </source>
</evidence>
<evidence type="ECO:0000313" key="3">
    <source>
        <dbReference type="Proteomes" id="UP000574931"/>
    </source>
</evidence>
<feature type="chain" id="PRO_5032478355" evidence="1">
    <location>
        <begin position="21"/>
        <end position="134"/>
    </location>
</feature>
<comment type="caution">
    <text evidence="2">The sequence shown here is derived from an EMBL/GenBank/DDBJ whole genome shotgun (WGS) entry which is preliminary data.</text>
</comment>
<sequence length="134" mass="14228">MRIHLTFLVTTLLGLNTAQAAIGGQSLDITVENSGKTSLACSAAFAHWFSADLGEVAPGASRSFSFGVDVKTGNVFQLNSVGDKMAVQRIWCGHKGDDWATRAEIPMERRAGVTPEPVHLRCEAGVKATRCAAP</sequence>
<reference evidence="2 3" key="1">
    <citation type="submission" date="2020-05" db="EMBL/GenBank/DDBJ databases">
        <title>Draft Genome Sequence of Ochrobactrum soli Isolated from Stable Fly Gut.</title>
        <authorList>
            <person name="Pileggi M.T."/>
            <person name="Vazhakkala L.J."/>
            <person name="Wong C.N."/>
        </authorList>
    </citation>
    <scope>NUCLEOTIDE SEQUENCE [LARGE SCALE GENOMIC DNA]</scope>
    <source>
        <strain evidence="2 3">MTP-C0764</strain>
    </source>
</reference>
<name>A0A849KHI7_9HYPH</name>
<protein>
    <submittedName>
        <fullName evidence="2">Uncharacterized protein</fullName>
    </submittedName>
</protein>
<proteinExistence type="predicted"/>
<dbReference type="EMBL" id="JABFCY010000007">
    <property type="protein sequence ID" value="NNU61021.1"/>
    <property type="molecule type" value="Genomic_DNA"/>
</dbReference>
<gene>
    <name evidence="2" type="ORF">HKX02_12270</name>
</gene>
<feature type="signal peptide" evidence="1">
    <location>
        <begin position="1"/>
        <end position="20"/>
    </location>
</feature>